<keyword evidence="7" id="KW-1185">Reference proteome</keyword>
<evidence type="ECO:0000313" key="2">
    <source>
        <dbReference type="EMBL" id="RHL93731.1"/>
    </source>
</evidence>
<evidence type="ECO:0000313" key="5">
    <source>
        <dbReference type="Proteomes" id="UP000285013"/>
    </source>
</evidence>
<dbReference type="RefSeq" id="WP_007665144.1">
    <property type="nucleotide sequence ID" value="NZ_CABMMK010000004.1"/>
</dbReference>
<dbReference type="Proteomes" id="UP000286003">
    <property type="component" value="Unassembled WGS sequence"/>
</dbReference>
<evidence type="ECO:0000256" key="1">
    <source>
        <dbReference type="SAM" id="SignalP"/>
    </source>
</evidence>
<accession>A0A415AJH9</accession>
<dbReference type="EMBL" id="RCXO01000004">
    <property type="protein sequence ID" value="RYT81945.1"/>
    <property type="molecule type" value="Genomic_DNA"/>
</dbReference>
<feature type="signal peptide" evidence="1">
    <location>
        <begin position="1"/>
        <end position="20"/>
    </location>
</feature>
<evidence type="ECO:0000313" key="4">
    <source>
        <dbReference type="EMBL" id="RYT81945.1"/>
    </source>
</evidence>
<reference evidence="5 6" key="1">
    <citation type="submission" date="2018-08" db="EMBL/GenBank/DDBJ databases">
        <title>A genome reference for cultivated species of the human gut microbiota.</title>
        <authorList>
            <person name="Zou Y."/>
            <person name="Xue W."/>
            <person name="Luo G."/>
        </authorList>
    </citation>
    <scope>NUCLEOTIDE SEQUENCE [LARGE SCALE GENOMIC DNA]</scope>
    <source>
        <strain evidence="3 6">AF31-23</strain>
        <strain evidence="2 5">AF36-16BH</strain>
    </source>
</reference>
<dbReference type="OrthoDB" id="1029851at2"/>
<dbReference type="Proteomes" id="UP000285013">
    <property type="component" value="Unassembled WGS sequence"/>
</dbReference>
<name>A0A415AJH9_9BACE</name>
<evidence type="ECO:0000313" key="3">
    <source>
        <dbReference type="EMBL" id="RHN04763.1"/>
    </source>
</evidence>
<protein>
    <recommendedName>
        <fullName evidence="8">Lipoprotein</fullName>
    </recommendedName>
</protein>
<dbReference type="AlphaFoldDB" id="A0A415AJH9"/>
<dbReference type="PROSITE" id="PS51257">
    <property type="entry name" value="PROKAR_LIPOPROTEIN"/>
    <property type="match status" value="1"/>
</dbReference>
<reference evidence="4 7" key="2">
    <citation type="journal article" date="2019" name="Science, e1252229">
        <title>Invertible promoters mediate bacterial phase variation, antibiotic resistance, and host adaptation in the gut.</title>
        <authorList>
            <person name="Jiang X."/>
            <person name="Hall A.B."/>
            <person name="Arthur T.D."/>
            <person name="Plichta D.R."/>
            <person name="Covington C.T."/>
            <person name="Poyet M."/>
            <person name="Crothers J."/>
            <person name="Moses P.L."/>
            <person name="Tolonen A.C."/>
            <person name="Vlamakis H."/>
            <person name="Alm E.J."/>
            <person name="Xavier R.J."/>
        </authorList>
    </citation>
    <scope>NUCLEOTIDE SEQUENCE [LARGE SCALE GENOMIC DNA]</scope>
    <source>
        <strain evidence="7">bf_0095</strain>
        <strain evidence="4">Bf_0095</strain>
    </source>
</reference>
<sequence length="128" mass="14199">MKILKYILALMLMLPFLASCDDDEVGNPNVSPQDFVTVSNRTARVSLDDASGMYVLDEYVKADTLNYETCIFMVDRKVDQDKVKALGNVTDVVFGGTGMKTDYRPAGATTNKKCYLILLNNISAKKDE</sequence>
<evidence type="ECO:0000313" key="6">
    <source>
        <dbReference type="Proteomes" id="UP000286003"/>
    </source>
</evidence>
<evidence type="ECO:0008006" key="8">
    <source>
        <dbReference type="Google" id="ProtNLM"/>
    </source>
</evidence>
<comment type="caution">
    <text evidence="4">The sequence shown here is derived from an EMBL/GenBank/DDBJ whole genome shotgun (WGS) entry which is preliminary data.</text>
</comment>
<dbReference type="GeneID" id="26160850"/>
<proteinExistence type="predicted"/>
<organism evidence="4 7">
    <name type="scientific">Bacteroides intestinalis</name>
    <dbReference type="NCBI Taxonomy" id="329854"/>
    <lineage>
        <taxon>Bacteria</taxon>
        <taxon>Pseudomonadati</taxon>
        <taxon>Bacteroidota</taxon>
        <taxon>Bacteroidia</taxon>
        <taxon>Bacteroidales</taxon>
        <taxon>Bacteroidaceae</taxon>
        <taxon>Bacteroides</taxon>
    </lineage>
</organism>
<feature type="chain" id="PRO_5044602597" description="Lipoprotein" evidence="1">
    <location>
        <begin position="21"/>
        <end position="128"/>
    </location>
</feature>
<dbReference type="EMBL" id="QRQM01000020">
    <property type="protein sequence ID" value="RHN04763.1"/>
    <property type="molecule type" value="Genomic_DNA"/>
</dbReference>
<keyword evidence="1" id="KW-0732">Signal</keyword>
<dbReference type="EMBL" id="QRPE01000007">
    <property type="protein sequence ID" value="RHL93731.1"/>
    <property type="molecule type" value="Genomic_DNA"/>
</dbReference>
<gene>
    <name evidence="3" type="ORF">DWZ32_16635</name>
    <name evidence="2" type="ORF">DWZ95_08375</name>
    <name evidence="4" type="ORF">EAJ06_05350</name>
</gene>
<evidence type="ECO:0000313" key="7">
    <source>
        <dbReference type="Proteomes" id="UP000291191"/>
    </source>
</evidence>
<dbReference type="Proteomes" id="UP000291191">
    <property type="component" value="Unassembled WGS sequence"/>
</dbReference>